<dbReference type="Pfam" id="PF24324">
    <property type="entry name" value="MYND_ZMYND11_ZMYD8"/>
    <property type="match status" value="1"/>
</dbReference>
<dbReference type="InterPro" id="IPR013083">
    <property type="entry name" value="Znf_RING/FYVE/PHD"/>
</dbReference>
<feature type="compositionally biased region" description="Basic and acidic residues" evidence="10">
    <location>
        <begin position="452"/>
        <end position="462"/>
    </location>
</feature>
<keyword evidence="6" id="KW-0156">Chromatin regulator</keyword>
<evidence type="ECO:0000313" key="14">
    <source>
        <dbReference type="EMBL" id="KAK7865873.1"/>
    </source>
</evidence>
<dbReference type="Gene3D" id="3.30.40.10">
    <property type="entry name" value="Zinc/RING finger domain, C3HC4 (zinc finger)"/>
    <property type="match status" value="1"/>
</dbReference>
<dbReference type="GO" id="GO:0003677">
    <property type="term" value="F:DNA binding"/>
    <property type="evidence" value="ECO:0007669"/>
    <property type="project" value="InterPro"/>
</dbReference>
<dbReference type="GO" id="GO:0006325">
    <property type="term" value="P:chromatin organization"/>
    <property type="evidence" value="ECO:0007669"/>
    <property type="project" value="UniProtKB-KW"/>
</dbReference>
<dbReference type="InterPro" id="IPR036427">
    <property type="entry name" value="Bromodomain-like_sf"/>
</dbReference>
<dbReference type="InterPro" id="IPR047269">
    <property type="entry name" value="ZMY11"/>
</dbReference>
<evidence type="ECO:0000256" key="5">
    <source>
        <dbReference type="ARBA" id="ARBA00022833"/>
    </source>
</evidence>
<gene>
    <name evidence="14" type="ORF">R5R35_003987</name>
</gene>
<dbReference type="GO" id="GO:0008270">
    <property type="term" value="F:zinc ion binding"/>
    <property type="evidence" value="ECO:0007669"/>
    <property type="project" value="UniProtKB-KW"/>
</dbReference>
<evidence type="ECO:0000256" key="7">
    <source>
        <dbReference type="ARBA" id="ARBA00023117"/>
    </source>
</evidence>
<dbReference type="InterPro" id="IPR000313">
    <property type="entry name" value="PWWP_dom"/>
</dbReference>
<dbReference type="Pfam" id="PF00855">
    <property type="entry name" value="PWWP"/>
    <property type="match status" value="1"/>
</dbReference>
<keyword evidence="4" id="KW-0863">Zinc-finger</keyword>
<feature type="domain" description="PWWP" evidence="12">
    <location>
        <begin position="280"/>
        <end position="331"/>
    </location>
</feature>
<dbReference type="PROSITE" id="PS01359">
    <property type="entry name" value="ZF_PHD_1"/>
    <property type="match status" value="1"/>
</dbReference>
<evidence type="ECO:0000313" key="15">
    <source>
        <dbReference type="Proteomes" id="UP001378592"/>
    </source>
</evidence>
<dbReference type="InterPro" id="IPR011011">
    <property type="entry name" value="Znf_FYVE_PHD"/>
</dbReference>
<dbReference type="CDD" id="cd20159">
    <property type="entry name" value="PWWP_BS69"/>
    <property type="match status" value="1"/>
</dbReference>
<dbReference type="InterPro" id="IPR048589">
    <property type="entry name" value="SAMD1-like_WH"/>
</dbReference>
<feature type="compositionally biased region" description="Basic and acidic residues" evidence="10">
    <location>
        <begin position="432"/>
        <end position="444"/>
    </location>
</feature>
<keyword evidence="8" id="KW-0539">Nucleus</keyword>
<keyword evidence="5" id="KW-0862">Zinc</keyword>
<dbReference type="PROSITE" id="PS50812">
    <property type="entry name" value="PWWP"/>
    <property type="match status" value="1"/>
</dbReference>
<protein>
    <recommendedName>
        <fullName evidence="16">Zinc finger MYND domain-containing protein 11</fullName>
    </recommendedName>
</protein>
<evidence type="ECO:0008006" key="16">
    <source>
        <dbReference type="Google" id="ProtNLM"/>
    </source>
</evidence>
<evidence type="ECO:0000259" key="12">
    <source>
        <dbReference type="PROSITE" id="PS50812"/>
    </source>
</evidence>
<dbReference type="InterPro" id="IPR047268">
    <property type="entry name" value="PWWP_BS69"/>
</dbReference>
<dbReference type="GO" id="GO:0005634">
    <property type="term" value="C:nucleus"/>
    <property type="evidence" value="ECO:0007669"/>
    <property type="project" value="UniProtKB-SubCell"/>
</dbReference>
<dbReference type="PANTHER" id="PTHR46379:SF1">
    <property type="entry name" value="ZINC FINGER MYND DOMAIN-CONTAINING PROTEIN 11"/>
    <property type="match status" value="1"/>
</dbReference>
<dbReference type="GO" id="GO:0009966">
    <property type="term" value="P:regulation of signal transduction"/>
    <property type="evidence" value="ECO:0007669"/>
    <property type="project" value="TreeGrafter"/>
</dbReference>
<evidence type="ECO:0000259" key="13">
    <source>
        <dbReference type="PROSITE" id="PS52014"/>
    </source>
</evidence>
<comment type="subcellular location">
    <subcellularLocation>
        <location evidence="1">Nucleus</location>
    </subcellularLocation>
</comment>
<proteinExistence type="predicted"/>
<dbReference type="SUPFAM" id="SSF47370">
    <property type="entry name" value="Bromodomain"/>
    <property type="match status" value="1"/>
</dbReference>
<dbReference type="InterPro" id="IPR019786">
    <property type="entry name" value="Zinc_finger_PHD-type_CS"/>
</dbReference>
<feature type="region of interest" description="Disordered" evidence="10">
    <location>
        <begin position="419"/>
        <end position="462"/>
    </location>
</feature>
<accession>A0AAN9Z2R2</accession>
<evidence type="ECO:0000256" key="10">
    <source>
        <dbReference type="SAM" id="MobiDB-lite"/>
    </source>
</evidence>
<feature type="compositionally biased region" description="Basic residues" evidence="10">
    <location>
        <begin position="419"/>
        <end position="431"/>
    </location>
</feature>
<dbReference type="AlphaFoldDB" id="A0AAN9Z2R2"/>
<evidence type="ECO:0000256" key="2">
    <source>
        <dbReference type="ARBA" id="ARBA00022553"/>
    </source>
</evidence>
<dbReference type="InterPro" id="IPR001487">
    <property type="entry name" value="Bromodomain"/>
</dbReference>
<reference evidence="14 15" key="1">
    <citation type="submission" date="2024-03" db="EMBL/GenBank/DDBJ databases">
        <title>The genome assembly and annotation of the cricket Gryllus longicercus Weissman &amp; Gray.</title>
        <authorList>
            <person name="Szrajer S."/>
            <person name="Gray D."/>
            <person name="Ylla G."/>
        </authorList>
    </citation>
    <scope>NUCLEOTIDE SEQUENCE [LARGE SCALE GENOMIC DNA]</scope>
    <source>
        <strain evidence="14">DAG 2021-001</strain>
        <tissue evidence="14">Whole body minus gut</tissue>
    </source>
</reference>
<dbReference type="EMBL" id="JAZDUA010000164">
    <property type="protein sequence ID" value="KAK7865873.1"/>
    <property type="molecule type" value="Genomic_DNA"/>
</dbReference>
<keyword evidence="15" id="KW-1185">Reference proteome</keyword>
<dbReference type="Pfam" id="PF00439">
    <property type="entry name" value="Bromodomain"/>
    <property type="match status" value="1"/>
</dbReference>
<organism evidence="14 15">
    <name type="scientific">Gryllus longicercus</name>
    <dbReference type="NCBI Taxonomy" id="2509291"/>
    <lineage>
        <taxon>Eukaryota</taxon>
        <taxon>Metazoa</taxon>
        <taxon>Ecdysozoa</taxon>
        <taxon>Arthropoda</taxon>
        <taxon>Hexapoda</taxon>
        <taxon>Insecta</taxon>
        <taxon>Pterygota</taxon>
        <taxon>Neoptera</taxon>
        <taxon>Polyneoptera</taxon>
        <taxon>Orthoptera</taxon>
        <taxon>Ensifera</taxon>
        <taxon>Gryllidea</taxon>
        <taxon>Grylloidea</taxon>
        <taxon>Gryllidae</taxon>
        <taxon>Gryllinae</taxon>
        <taxon>Gryllus</taxon>
    </lineage>
</organism>
<feature type="domain" description="Bromo" evidence="11">
    <location>
        <begin position="190"/>
        <end position="237"/>
    </location>
</feature>
<keyword evidence="2" id="KW-0597">Phosphoprotein</keyword>
<comment type="caution">
    <text evidence="14">The sequence shown here is derived from an EMBL/GenBank/DDBJ whole genome shotgun (WGS) entry which is preliminary data.</text>
</comment>
<evidence type="ECO:0000259" key="11">
    <source>
        <dbReference type="PROSITE" id="PS50014"/>
    </source>
</evidence>
<dbReference type="Proteomes" id="UP001378592">
    <property type="component" value="Unassembled WGS sequence"/>
</dbReference>
<dbReference type="InterPro" id="IPR057053">
    <property type="entry name" value="MYND_ZMYND11_ZMYD8"/>
</dbReference>
<dbReference type="Gene3D" id="1.20.920.10">
    <property type="entry name" value="Bromodomain-like"/>
    <property type="match status" value="1"/>
</dbReference>
<dbReference type="PANTHER" id="PTHR46379">
    <property type="entry name" value="ZINC FINGER MYND DOMAIN-CONTAINING"/>
    <property type="match status" value="1"/>
</dbReference>
<dbReference type="Gene3D" id="2.30.30.140">
    <property type="match status" value="1"/>
</dbReference>
<dbReference type="SUPFAM" id="SSF63748">
    <property type="entry name" value="Tudor/PWWP/MBT"/>
    <property type="match status" value="1"/>
</dbReference>
<dbReference type="SUPFAM" id="SSF144232">
    <property type="entry name" value="HIT/MYND zinc finger-like"/>
    <property type="match status" value="1"/>
</dbReference>
<evidence type="ECO:0000256" key="1">
    <source>
        <dbReference type="ARBA" id="ARBA00004123"/>
    </source>
</evidence>
<evidence type="ECO:0000256" key="6">
    <source>
        <dbReference type="ARBA" id="ARBA00022853"/>
    </source>
</evidence>
<evidence type="ECO:0000256" key="3">
    <source>
        <dbReference type="ARBA" id="ARBA00022723"/>
    </source>
</evidence>
<dbReference type="PROSITE" id="PS52014">
    <property type="entry name" value="SAMD1_WH"/>
    <property type="match status" value="1"/>
</dbReference>
<dbReference type="GO" id="GO:0003714">
    <property type="term" value="F:transcription corepressor activity"/>
    <property type="evidence" value="ECO:0007669"/>
    <property type="project" value="InterPro"/>
</dbReference>
<dbReference type="SUPFAM" id="SSF57903">
    <property type="entry name" value="FYVE/PHD zinc finger"/>
    <property type="match status" value="1"/>
</dbReference>
<name>A0AAN9Z2R2_9ORTH</name>
<evidence type="ECO:0000256" key="8">
    <source>
        <dbReference type="ARBA" id="ARBA00023242"/>
    </source>
</evidence>
<keyword evidence="7 9" id="KW-0103">Bromodomain</keyword>
<dbReference type="PROSITE" id="PS50014">
    <property type="entry name" value="BROMODOMAIN_2"/>
    <property type="match status" value="1"/>
</dbReference>
<keyword evidence="3" id="KW-0479">Metal-binding</keyword>
<evidence type="ECO:0000256" key="4">
    <source>
        <dbReference type="ARBA" id="ARBA00022771"/>
    </source>
</evidence>
<sequence length="631" mass="74059">MQMNVLTLRLSCPVTARYIWKAIDVIHRQRQIANFQRIRGYLGREYGIGEDKLREQLHYCVRDGLLVIKRESKKNKKNVDQEGYVFPSICDKGTHDWYCFECHFPGEVLCCSSCFRVFHIKCIAMIDKKSTGTTNEFMCHLCCSNVNSLILSVERLNCLLGYEFKELKKRLPLSASQWQRNEPKMLIQHLIYNPMDLDMILKKICSTAYNNIVQFRVDIQTFFHNLVIYEGQESSVTVMVKEIVNSCMKSVRDIELCADCYQMSHEKNSEFWFCKPCDPPHNLVYAQVKGYPFWPAKVIEKINDQYDVRFFGCYHQRALVEKDRIIPINESIDKFQKLPKSISWQKACRELKLHQLLLKSDIREVHEIIRSESKKRKTRKVVYNEKRNGIVLGAMDLKKINKYALKACLPFKREINSKRKKINMVSQRRRKDQNDDGGKKENSRKNIINSNKKNDSETCKTSERQKNVQIQTTCFSMHGHRKYISNLENKKSLEFGEVNYDCNEIVTRIINSYNQNQTGSESKLESHAFCNVNCPLNQCRRNIVSDFEIEKEIKKATLEATNIINCKYGEIVDKMAQSYMKMMHKVQKKIWCTVCLGEATLHCCWGVDYCSQKCRDEHWESEHSVVHMQVV</sequence>
<dbReference type="SMART" id="SM00293">
    <property type="entry name" value="PWWP"/>
    <property type="match status" value="1"/>
</dbReference>
<dbReference type="GO" id="GO:0034243">
    <property type="term" value="P:regulation of transcription elongation by RNA polymerase II"/>
    <property type="evidence" value="ECO:0007669"/>
    <property type="project" value="InterPro"/>
</dbReference>
<evidence type="ECO:0000256" key="9">
    <source>
        <dbReference type="PROSITE-ProRule" id="PRU00035"/>
    </source>
</evidence>
<feature type="domain" description="SAMD1-like winged helix (WH)" evidence="13">
    <location>
        <begin position="7"/>
        <end position="84"/>
    </location>
</feature>